<reference evidence="1" key="1">
    <citation type="submission" date="2014-09" db="EMBL/GenBank/DDBJ databases">
        <authorList>
            <person name="Magalhaes I.L.F."/>
            <person name="Oliveira U."/>
            <person name="Santos F.R."/>
            <person name="Vidigal T.H.D.A."/>
            <person name="Brescovit A.D."/>
            <person name="Santos A.J."/>
        </authorList>
    </citation>
    <scope>NUCLEOTIDE SEQUENCE</scope>
    <source>
        <tissue evidence="1">Shoot tissue taken approximately 20 cm above the soil surface</tissue>
    </source>
</reference>
<reference evidence="1" key="2">
    <citation type="journal article" date="2015" name="Data Brief">
        <title>Shoot transcriptome of the giant reed, Arundo donax.</title>
        <authorList>
            <person name="Barrero R.A."/>
            <person name="Guerrero F.D."/>
            <person name="Moolhuijzen P."/>
            <person name="Goolsby J.A."/>
            <person name="Tidwell J."/>
            <person name="Bellgard S.E."/>
            <person name="Bellgard M.I."/>
        </authorList>
    </citation>
    <scope>NUCLEOTIDE SEQUENCE</scope>
    <source>
        <tissue evidence="1">Shoot tissue taken approximately 20 cm above the soil surface</tissue>
    </source>
</reference>
<dbReference type="EMBL" id="GBRH01189041">
    <property type="protein sequence ID" value="JAE08855.1"/>
    <property type="molecule type" value="Transcribed_RNA"/>
</dbReference>
<sequence>MMHSLKMPIFVSPTILKGGGRVSPI</sequence>
<proteinExistence type="predicted"/>
<organism evidence="1">
    <name type="scientific">Arundo donax</name>
    <name type="common">Giant reed</name>
    <name type="synonym">Donax arundinaceus</name>
    <dbReference type="NCBI Taxonomy" id="35708"/>
    <lineage>
        <taxon>Eukaryota</taxon>
        <taxon>Viridiplantae</taxon>
        <taxon>Streptophyta</taxon>
        <taxon>Embryophyta</taxon>
        <taxon>Tracheophyta</taxon>
        <taxon>Spermatophyta</taxon>
        <taxon>Magnoliopsida</taxon>
        <taxon>Liliopsida</taxon>
        <taxon>Poales</taxon>
        <taxon>Poaceae</taxon>
        <taxon>PACMAD clade</taxon>
        <taxon>Arundinoideae</taxon>
        <taxon>Arundineae</taxon>
        <taxon>Arundo</taxon>
    </lineage>
</organism>
<dbReference type="AlphaFoldDB" id="A0A0A9F729"/>
<accession>A0A0A9F729</accession>
<name>A0A0A9F729_ARUDO</name>
<evidence type="ECO:0000313" key="1">
    <source>
        <dbReference type="EMBL" id="JAE08855.1"/>
    </source>
</evidence>
<protein>
    <submittedName>
        <fullName evidence="1">Uncharacterized protein</fullName>
    </submittedName>
</protein>